<comment type="caution">
    <text evidence="5">The sequence shown here is derived from an EMBL/GenBank/DDBJ whole genome shotgun (WGS) entry which is preliminary data.</text>
</comment>
<keyword evidence="1" id="KW-0479">Metal-binding</keyword>
<proteinExistence type="predicted"/>
<dbReference type="PANTHER" id="PTHR46179:SF24">
    <property type="entry name" value="C2H2-TYPE DOMAIN-CONTAINING PROTEIN"/>
    <property type="match status" value="1"/>
</dbReference>
<dbReference type="Proteomes" id="UP001390339">
    <property type="component" value="Unassembled WGS sequence"/>
</dbReference>
<evidence type="ECO:0000256" key="2">
    <source>
        <dbReference type="SAM" id="Coils"/>
    </source>
</evidence>
<keyword evidence="1" id="KW-0862">Zinc</keyword>
<reference evidence="5 6" key="1">
    <citation type="journal article" date="2024" name="IMA Fungus">
        <title>Apiospora arundinis, a panoply of carbohydrate-active enzymes and secondary metabolites.</title>
        <authorList>
            <person name="Sorensen T."/>
            <person name="Petersen C."/>
            <person name="Muurmann A.T."/>
            <person name="Christiansen J.V."/>
            <person name="Brundto M.L."/>
            <person name="Overgaard C.K."/>
            <person name="Boysen A.T."/>
            <person name="Wollenberg R.D."/>
            <person name="Larsen T.O."/>
            <person name="Sorensen J.L."/>
            <person name="Nielsen K.L."/>
            <person name="Sondergaard T.E."/>
        </authorList>
    </citation>
    <scope>NUCLEOTIDE SEQUENCE [LARGE SCALE GENOMIC DNA]</scope>
    <source>
        <strain evidence="5 6">AAU 773</strain>
    </source>
</reference>
<evidence type="ECO:0000313" key="6">
    <source>
        <dbReference type="Proteomes" id="UP001390339"/>
    </source>
</evidence>
<feature type="region of interest" description="Disordered" evidence="3">
    <location>
        <begin position="264"/>
        <end position="341"/>
    </location>
</feature>
<evidence type="ECO:0000256" key="1">
    <source>
        <dbReference type="PROSITE-ProRule" id="PRU00042"/>
    </source>
</evidence>
<sequence length="550" mass="61768">MEHYFDPPYNPYENCDVESNFNFPFAILEMNSDENMNGYLPQEYPHDQYPSHQHFNATDPKADMLNANVELGFVRFPYIDPGVVPSVPSPSPTAPSSGITTAGTPSDLTGGFNSPPAQGHVIGARLGQWPSERFVPRDNNWTYGIRVRPATDEPDSGLQPSYIRLRADCLLRDGTGRRDVEHHRNALHEALLSKGIRYTTHDFLNDPEPHRLYRLHDKLRDSEKARLEFMQVFSANRPYNQRLKQYQFNMSVVGYEPRDFGLGSSYPNISDPSGNGGINSPFEDDPVSGLPLLPDSPSHHHFGSLPATSPQPVLSGPKSDSDQQTDTPAPQRTKAIPKPDREVVKNVNGKYVCIFPDCTEEVREFGRKCEWSKHMDKHDRPYKCAVDGCEKLPGFTYSGGLLRHEREVHGKHGGPKNPLNCPHPNCKRYSGKGFSRLENLNEHLRRVHTNGASSGDMAADDHESIATTMEAAEHVSVGEKRKADDEDLRVEVKKLHVENGDLRAKLDAQERQFEALQEQMRQLQDTLSSLQQTRMSSAAVSMLDDPTSTF</sequence>
<dbReference type="Gene3D" id="3.30.160.60">
    <property type="entry name" value="Classic Zinc Finger"/>
    <property type="match status" value="2"/>
</dbReference>
<feature type="region of interest" description="Disordered" evidence="3">
    <location>
        <begin position="87"/>
        <end position="115"/>
    </location>
</feature>
<dbReference type="InterPro" id="IPR013087">
    <property type="entry name" value="Znf_C2H2_type"/>
</dbReference>
<name>A0ABR2JI45_9PEZI</name>
<evidence type="ECO:0000259" key="4">
    <source>
        <dbReference type="PROSITE" id="PS50157"/>
    </source>
</evidence>
<keyword evidence="6" id="KW-1185">Reference proteome</keyword>
<dbReference type="InterPro" id="IPR059009">
    <property type="entry name" value="Znf_C2H2_17_1st"/>
</dbReference>
<feature type="compositionally biased region" description="Polar residues" evidence="3">
    <location>
        <begin position="103"/>
        <end position="115"/>
    </location>
</feature>
<dbReference type="InterPro" id="IPR059095">
    <property type="entry name" value="Znf_C2H2_17_2nd"/>
</dbReference>
<gene>
    <name evidence="5" type="ORF">PGQ11_002395</name>
</gene>
<dbReference type="InterPro" id="IPR051061">
    <property type="entry name" value="Zinc_finger_trans_reg"/>
</dbReference>
<evidence type="ECO:0000313" key="5">
    <source>
        <dbReference type="EMBL" id="KAK8877449.1"/>
    </source>
</evidence>
<keyword evidence="2" id="KW-0175">Coiled coil</keyword>
<feature type="domain" description="C2H2-type" evidence="4">
    <location>
        <begin position="424"/>
        <end position="453"/>
    </location>
</feature>
<dbReference type="EMBL" id="JAPCWZ010000002">
    <property type="protein sequence ID" value="KAK8877449.1"/>
    <property type="molecule type" value="Genomic_DNA"/>
</dbReference>
<dbReference type="Pfam" id="PF26177">
    <property type="entry name" value="zf_C2H2_17_1st"/>
    <property type="match status" value="1"/>
</dbReference>
<accession>A0ABR2JI45</accession>
<protein>
    <submittedName>
        <fullName evidence="5">C2H2 transcription factor</fullName>
    </submittedName>
</protein>
<keyword evidence="1" id="KW-0863">Zinc-finger</keyword>
<dbReference type="PROSITE" id="PS50157">
    <property type="entry name" value="ZINC_FINGER_C2H2_2"/>
    <property type="match status" value="1"/>
</dbReference>
<organism evidence="5 6">
    <name type="scientific">Apiospora arundinis</name>
    <dbReference type="NCBI Taxonomy" id="335852"/>
    <lineage>
        <taxon>Eukaryota</taxon>
        <taxon>Fungi</taxon>
        <taxon>Dikarya</taxon>
        <taxon>Ascomycota</taxon>
        <taxon>Pezizomycotina</taxon>
        <taxon>Sordariomycetes</taxon>
        <taxon>Xylariomycetidae</taxon>
        <taxon>Amphisphaeriales</taxon>
        <taxon>Apiosporaceae</taxon>
        <taxon>Apiospora</taxon>
    </lineage>
</organism>
<evidence type="ECO:0000256" key="3">
    <source>
        <dbReference type="SAM" id="MobiDB-lite"/>
    </source>
</evidence>
<dbReference type="SMART" id="SM00355">
    <property type="entry name" value="ZnF_C2H2"/>
    <property type="match status" value="3"/>
</dbReference>
<dbReference type="PANTHER" id="PTHR46179">
    <property type="entry name" value="ZINC FINGER PROTEIN"/>
    <property type="match status" value="1"/>
</dbReference>
<dbReference type="Pfam" id="PF26176">
    <property type="entry name" value="zf_C2H2_17_2"/>
    <property type="match status" value="1"/>
</dbReference>
<feature type="coiled-coil region" evidence="2">
    <location>
        <begin position="492"/>
        <end position="533"/>
    </location>
</feature>